<keyword evidence="11" id="KW-0119">Carbohydrate metabolism</keyword>
<dbReference type="GO" id="GO:0033785">
    <property type="term" value="F:heptose 7-phosphate kinase activity"/>
    <property type="evidence" value="ECO:0007669"/>
    <property type="project" value="TreeGrafter"/>
</dbReference>
<keyword evidence="6 15" id="KW-0548">Nucleotidyltransferase</keyword>
<dbReference type="GO" id="GO:0005524">
    <property type="term" value="F:ATP binding"/>
    <property type="evidence" value="ECO:0007669"/>
    <property type="project" value="UniProtKB-KW"/>
</dbReference>
<evidence type="ECO:0000259" key="14">
    <source>
        <dbReference type="Pfam" id="PF01467"/>
    </source>
</evidence>
<evidence type="ECO:0000256" key="12">
    <source>
        <dbReference type="ARBA" id="ARBA00047428"/>
    </source>
</evidence>
<dbReference type="UniPathway" id="UPA00958"/>
<dbReference type="InterPro" id="IPR029056">
    <property type="entry name" value="Ribokinase-like"/>
</dbReference>
<comment type="function">
    <text evidence="1">Catalyzes the phosphorylation of D-glycero-D-manno-heptose 7-phosphate at the C-1 position to selectively form D-glycero-beta-D-manno-heptose-1,7-bisphosphate.</text>
</comment>
<dbReference type="InterPro" id="IPR002173">
    <property type="entry name" value="Carboh/pur_kinase_PfkB_CS"/>
</dbReference>
<organism evidence="15 16">
    <name type="scientific">Aspergillus terreus</name>
    <dbReference type="NCBI Taxonomy" id="33178"/>
    <lineage>
        <taxon>Eukaryota</taxon>
        <taxon>Fungi</taxon>
        <taxon>Dikarya</taxon>
        <taxon>Ascomycota</taxon>
        <taxon>Pezizomycotina</taxon>
        <taxon>Eurotiomycetes</taxon>
        <taxon>Eurotiomycetidae</taxon>
        <taxon>Eurotiales</taxon>
        <taxon>Aspergillaceae</taxon>
        <taxon>Aspergillus</taxon>
        <taxon>Aspergillus subgen. Circumdati</taxon>
    </lineage>
</organism>
<dbReference type="SUPFAM" id="SSF52374">
    <property type="entry name" value="Nucleotidylyl transferase"/>
    <property type="match status" value="1"/>
</dbReference>
<evidence type="ECO:0000256" key="2">
    <source>
        <dbReference type="ARBA" id="ARBA00003753"/>
    </source>
</evidence>
<keyword evidence="10" id="KW-0511">Multifunctional enzyme</keyword>
<keyword evidence="5 15" id="KW-0808">Transferase</keyword>
<dbReference type="GO" id="GO:0016773">
    <property type="term" value="F:phosphotransferase activity, alcohol group as acceptor"/>
    <property type="evidence" value="ECO:0007669"/>
    <property type="project" value="InterPro"/>
</dbReference>
<gene>
    <name evidence="15" type="ORF">ATEIFO6365_0004051800</name>
</gene>
<evidence type="ECO:0000256" key="6">
    <source>
        <dbReference type="ARBA" id="ARBA00022695"/>
    </source>
</evidence>
<dbReference type="Pfam" id="PF01467">
    <property type="entry name" value="CTP_transf_like"/>
    <property type="match status" value="1"/>
</dbReference>
<comment type="pathway">
    <text evidence="3">Bacterial outer membrane biogenesis; LPS core biosynthesis.</text>
</comment>
<feature type="domain" description="Cytidyltransferase-like" evidence="14">
    <location>
        <begin position="363"/>
        <end position="461"/>
    </location>
</feature>
<dbReference type="PANTHER" id="PTHR46969">
    <property type="entry name" value="BIFUNCTIONAL PROTEIN HLDE"/>
    <property type="match status" value="1"/>
</dbReference>
<dbReference type="InterPro" id="IPR014729">
    <property type="entry name" value="Rossmann-like_a/b/a_fold"/>
</dbReference>
<dbReference type="Gene3D" id="3.40.50.620">
    <property type="entry name" value="HUPs"/>
    <property type="match status" value="1"/>
</dbReference>
<dbReference type="SUPFAM" id="SSF53613">
    <property type="entry name" value="Ribokinase-like"/>
    <property type="match status" value="1"/>
</dbReference>
<dbReference type="Pfam" id="PF00294">
    <property type="entry name" value="PfkB"/>
    <property type="match status" value="1"/>
</dbReference>
<accession>A0A5M3YPN2</accession>
<dbReference type="CDD" id="cd01172">
    <property type="entry name" value="RfaE_like"/>
    <property type="match status" value="1"/>
</dbReference>
<evidence type="ECO:0000256" key="8">
    <source>
        <dbReference type="ARBA" id="ARBA00022777"/>
    </source>
</evidence>
<evidence type="ECO:0000256" key="10">
    <source>
        <dbReference type="ARBA" id="ARBA00023268"/>
    </source>
</evidence>
<dbReference type="OrthoDB" id="40021at2759"/>
<comment type="function">
    <text evidence="2">Catalyzes the ADP transfer from ATP to D-glycero-beta-D-manno-heptose 1-phosphate, yielding ADP-D-glycero-beta-D-manno-heptose.</text>
</comment>
<dbReference type="InterPro" id="IPR011913">
    <property type="entry name" value="RfaE_dom_I"/>
</dbReference>
<dbReference type="EMBL" id="BLJY01000004">
    <property type="protein sequence ID" value="GFF15399.1"/>
    <property type="molecule type" value="Genomic_DNA"/>
</dbReference>
<comment type="caution">
    <text evidence="15">The sequence shown here is derived from an EMBL/GenBank/DDBJ whole genome shotgun (WGS) entry which is preliminary data.</text>
</comment>
<evidence type="ECO:0000259" key="13">
    <source>
        <dbReference type="Pfam" id="PF00294"/>
    </source>
</evidence>
<dbReference type="AlphaFoldDB" id="A0A5M3YPN2"/>
<dbReference type="InterPro" id="IPR004821">
    <property type="entry name" value="Cyt_trans-like"/>
</dbReference>
<dbReference type="NCBIfam" id="TIGR00125">
    <property type="entry name" value="cyt_tran_rel"/>
    <property type="match status" value="1"/>
</dbReference>
<dbReference type="Gene3D" id="3.40.1190.20">
    <property type="match status" value="1"/>
</dbReference>
<dbReference type="InterPro" id="IPR023030">
    <property type="entry name" value="Bifunc_HldE"/>
</dbReference>
<keyword evidence="16" id="KW-1185">Reference proteome</keyword>
<comment type="catalytic activity">
    <reaction evidence="12">
        <text>D-glycero-beta-D-manno-heptose 1-phosphate + ATP + H(+) = ADP-D-glycero-beta-D-manno-heptose + diphosphate</text>
        <dbReference type="Rhea" id="RHEA:27465"/>
        <dbReference type="ChEBI" id="CHEBI:15378"/>
        <dbReference type="ChEBI" id="CHEBI:30616"/>
        <dbReference type="ChEBI" id="CHEBI:33019"/>
        <dbReference type="ChEBI" id="CHEBI:59967"/>
        <dbReference type="ChEBI" id="CHEBI:61593"/>
        <dbReference type="EC" id="2.7.7.70"/>
    </reaction>
</comment>
<dbReference type="HAMAP" id="MF_01603">
    <property type="entry name" value="HldE"/>
    <property type="match status" value="1"/>
</dbReference>
<dbReference type="InterPro" id="IPR011914">
    <property type="entry name" value="RfaE_dom_II"/>
</dbReference>
<protein>
    <recommendedName>
        <fullName evidence="4">D-glycero-beta-D-manno-heptose 1-phosphate adenylyltransferase</fullName>
        <ecNumber evidence="4">2.7.7.70</ecNumber>
    </recommendedName>
</protein>
<reference evidence="15 16" key="1">
    <citation type="submission" date="2020-01" db="EMBL/GenBank/DDBJ databases">
        <title>Aspergillus terreus IFO 6365 whole genome shotgun sequence.</title>
        <authorList>
            <person name="Kanamasa S."/>
            <person name="Takahashi H."/>
        </authorList>
    </citation>
    <scope>NUCLEOTIDE SEQUENCE [LARGE SCALE GENOMIC DNA]</scope>
    <source>
        <strain evidence="15 16">IFO 6365</strain>
    </source>
</reference>
<evidence type="ECO:0000313" key="16">
    <source>
        <dbReference type="Proteomes" id="UP000452235"/>
    </source>
</evidence>
<evidence type="ECO:0000256" key="7">
    <source>
        <dbReference type="ARBA" id="ARBA00022741"/>
    </source>
</evidence>
<dbReference type="Proteomes" id="UP000452235">
    <property type="component" value="Unassembled WGS sequence"/>
</dbReference>
<keyword evidence="8" id="KW-0418">Kinase</keyword>
<name>A0A5M3YPN2_ASPTE</name>
<dbReference type="GO" id="GO:0005829">
    <property type="term" value="C:cytosol"/>
    <property type="evidence" value="ECO:0007669"/>
    <property type="project" value="TreeGrafter"/>
</dbReference>
<feature type="domain" description="Carbohydrate kinase PfkB" evidence="13">
    <location>
        <begin position="37"/>
        <end position="312"/>
    </location>
</feature>
<dbReference type="EC" id="2.7.7.70" evidence="4"/>
<evidence type="ECO:0000256" key="9">
    <source>
        <dbReference type="ARBA" id="ARBA00022840"/>
    </source>
</evidence>
<dbReference type="InterPro" id="IPR011611">
    <property type="entry name" value="PfkB_dom"/>
</dbReference>
<evidence type="ECO:0000256" key="1">
    <source>
        <dbReference type="ARBA" id="ARBA00002319"/>
    </source>
</evidence>
<sequence>MDVYRSDVNGKGASTLVVAGDLILDEYLRGSVNRTSPEANVPVVEQEETEYFPGGAANVASNIAALGIPVVLVGVVGNDEEGKRLLSLLTGVNVDVSEVQILSSRPTSRKTRIIGERQHIVRIDREVVHPLEEGQQLAALDSVRRCLPRALGLVCSDYNKGFLCEPVIRALVHEATRLGKKVIVDPKTGDCARYAGASVLTPNLKELQLLTGLPVTLPSEIDVAAQVVLQKAQLGALLVTCGADGMVLYEPRKRGIAIPSTGATPRDVNGAGDTCIAAFAWAYLACGRSLEEAATVANNAGGIAVAKLGTAIVTKGELEASWKDSPVESGTPPQSKLKVVGLEKLLCQMQLMRRLESHGKVVFTNGCFDLLHVGHIEYLNKAKALGSLLVVGLNTDASVRRLKGDKRPIVPQSQRADMLAALECVDYIVLFDEDTPLTLIGAIQPDILVKGNDYQLHEVVGRDVVEAAGGKVELVPFCTNVSTSAVIQTIVRRYSES</sequence>
<evidence type="ECO:0000313" key="15">
    <source>
        <dbReference type="EMBL" id="GFF15399.1"/>
    </source>
</evidence>
<dbReference type="PROSITE" id="PS00583">
    <property type="entry name" value="PFKB_KINASES_1"/>
    <property type="match status" value="1"/>
</dbReference>
<dbReference type="VEuPathDB" id="FungiDB:ATEG_04552"/>
<evidence type="ECO:0000256" key="3">
    <source>
        <dbReference type="ARBA" id="ARBA00004713"/>
    </source>
</evidence>
<evidence type="ECO:0000256" key="5">
    <source>
        <dbReference type="ARBA" id="ARBA00022679"/>
    </source>
</evidence>
<proteinExistence type="inferred from homology"/>
<dbReference type="NCBIfam" id="TIGR02199">
    <property type="entry name" value="rfaE_dom_II"/>
    <property type="match status" value="1"/>
</dbReference>
<evidence type="ECO:0000256" key="4">
    <source>
        <dbReference type="ARBA" id="ARBA00012519"/>
    </source>
</evidence>
<dbReference type="PANTHER" id="PTHR46969:SF1">
    <property type="entry name" value="BIFUNCTIONAL PROTEIN HLDE"/>
    <property type="match status" value="1"/>
</dbReference>
<keyword evidence="7" id="KW-0547">Nucleotide-binding</keyword>
<keyword evidence="9" id="KW-0067">ATP-binding</keyword>
<dbReference type="GO" id="GO:0033786">
    <property type="term" value="F:heptose-1-phosphate adenylyltransferase activity"/>
    <property type="evidence" value="ECO:0007669"/>
    <property type="project" value="TreeGrafter"/>
</dbReference>
<evidence type="ECO:0000256" key="11">
    <source>
        <dbReference type="ARBA" id="ARBA00023277"/>
    </source>
</evidence>